<evidence type="ECO:0000313" key="1">
    <source>
        <dbReference type="EMBL" id="ALL01010.1"/>
    </source>
</evidence>
<accession>A0A0P0N3A0</accession>
<dbReference type="KEGG" id="pdl:Pyrde_0962"/>
<reference evidence="1 3" key="1">
    <citation type="submission" date="2015-10" db="EMBL/GenBank/DDBJ databases">
        <title>Complete genome sequence of hyperthermophilic archaeon Pyrodictium delaneyi Su06.</title>
        <authorList>
            <person name="Jung J.-H."/>
            <person name="Lin J."/>
            <person name="Holden J.F."/>
            <person name="Park C.-S."/>
        </authorList>
    </citation>
    <scope>NUCLEOTIDE SEQUENCE [LARGE SCALE GENOMIC DNA]</scope>
    <source>
        <strain evidence="1 3">Su06</strain>
    </source>
</reference>
<evidence type="ECO:0000313" key="3">
    <source>
        <dbReference type="Proteomes" id="UP000058613"/>
    </source>
</evidence>
<dbReference type="EMBL" id="CP013011">
    <property type="protein sequence ID" value="ALL01010.1"/>
    <property type="molecule type" value="Genomic_DNA"/>
</dbReference>
<dbReference type="EMBL" id="NCQP01000001">
    <property type="protein sequence ID" value="OWJ55390.1"/>
    <property type="molecule type" value="Genomic_DNA"/>
</dbReference>
<evidence type="ECO:0000313" key="2">
    <source>
        <dbReference type="EMBL" id="OWJ55390.1"/>
    </source>
</evidence>
<evidence type="ECO:0000313" key="4">
    <source>
        <dbReference type="Proteomes" id="UP000196694"/>
    </source>
</evidence>
<gene>
    <name evidence="2" type="ORF">Pdsh_00830</name>
    <name evidence="1" type="ORF">Pyrde_0962</name>
</gene>
<dbReference type="RefSeq" id="WP_055408708.1">
    <property type="nucleotide sequence ID" value="NZ_CP013011.1"/>
</dbReference>
<name>A0A0P0N3A0_9CREN</name>
<dbReference type="GeneID" id="26099301"/>
<protein>
    <submittedName>
        <fullName evidence="1">Uncharacterized protein</fullName>
    </submittedName>
</protein>
<sequence>MKVTLMIVTVAVALIVIYLLVQGIGMEINVGDISIASGYTPTKPYSSNLVIYGDSHVVDRQLYGMPLLNVLELYLHVGARDEAVEICGIEIPIINEDIQLYARLTPGSSAWLTLDGLSEKPAPIEVKAQPYNSIDSELDIVIKLCDGSIYYARVTVR</sequence>
<keyword evidence="4" id="KW-1185">Reference proteome</keyword>
<proteinExistence type="predicted"/>
<dbReference type="Proteomes" id="UP000196694">
    <property type="component" value="Unassembled WGS sequence"/>
</dbReference>
<dbReference type="AlphaFoldDB" id="A0A0P0N3A0"/>
<dbReference type="Proteomes" id="UP000058613">
    <property type="component" value="Chromosome"/>
</dbReference>
<reference evidence="2 4" key="2">
    <citation type="submission" date="2017-05" db="EMBL/GenBank/DDBJ databases">
        <title>The draft genome of the hyperthermophilic archaeon 'Pyrodictium delaneyi strain Hulk', an iron and nitrate reducer, reveals the capacity for sulfate reduction.</title>
        <authorList>
            <person name="Demey L.M."/>
            <person name="Miller C."/>
            <person name="Manzella M."/>
            <person name="Reguera G."/>
            <person name="Kashefi K."/>
        </authorList>
    </citation>
    <scope>NUCLEOTIDE SEQUENCE [LARGE SCALE GENOMIC DNA]</scope>
    <source>
        <strain evidence="2 4">Hulk</strain>
    </source>
</reference>
<organism evidence="1 3">
    <name type="scientific">Pyrodictium delaneyi</name>
    <dbReference type="NCBI Taxonomy" id="1273541"/>
    <lineage>
        <taxon>Archaea</taxon>
        <taxon>Thermoproteota</taxon>
        <taxon>Thermoprotei</taxon>
        <taxon>Desulfurococcales</taxon>
        <taxon>Pyrodictiaceae</taxon>
        <taxon>Pyrodictium</taxon>
    </lineage>
</organism>